<feature type="non-terminal residue" evidence="2">
    <location>
        <position position="136"/>
    </location>
</feature>
<reference evidence="2 3" key="1">
    <citation type="submission" date="2016-04" db="EMBL/GenBank/DDBJ databases">
        <title>A degradative enzymes factory behind the ericoid mycorrhizal symbiosis.</title>
        <authorList>
            <consortium name="DOE Joint Genome Institute"/>
            <person name="Martino E."/>
            <person name="Morin E."/>
            <person name="Grelet G."/>
            <person name="Kuo A."/>
            <person name="Kohler A."/>
            <person name="Daghino S."/>
            <person name="Barry K."/>
            <person name="Choi C."/>
            <person name="Cichocki N."/>
            <person name="Clum A."/>
            <person name="Copeland A."/>
            <person name="Hainaut M."/>
            <person name="Haridas S."/>
            <person name="Labutti K."/>
            <person name="Lindquist E."/>
            <person name="Lipzen A."/>
            <person name="Khouja H.-R."/>
            <person name="Murat C."/>
            <person name="Ohm R."/>
            <person name="Olson A."/>
            <person name="Spatafora J."/>
            <person name="Veneault-Fourrey C."/>
            <person name="Henrissat B."/>
            <person name="Grigoriev I."/>
            <person name="Martin F."/>
            <person name="Perotto S."/>
        </authorList>
    </citation>
    <scope>NUCLEOTIDE SEQUENCE [LARGE SCALE GENOMIC DNA]</scope>
    <source>
        <strain evidence="2 3">F</strain>
    </source>
</reference>
<dbReference type="InterPro" id="IPR052895">
    <property type="entry name" value="HetReg/Transcr_Mod"/>
</dbReference>
<dbReference type="AlphaFoldDB" id="A0A2J6RWT4"/>
<organism evidence="2 3">
    <name type="scientific">Hyaloscypha variabilis (strain UAMH 11265 / GT02V1 / F)</name>
    <name type="common">Meliniomyces variabilis</name>
    <dbReference type="NCBI Taxonomy" id="1149755"/>
    <lineage>
        <taxon>Eukaryota</taxon>
        <taxon>Fungi</taxon>
        <taxon>Dikarya</taxon>
        <taxon>Ascomycota</taxon>
        <taxon>Pezizomycotina</taxon>
        <taxon>Leotiomycetes</taxon>
        <taxon>Helotiales</taxon>
        <taxon>Hyaloscyphaceae</taxon>
        <taxon>Hyaloscypha</taxon>
        <taxon>Hyaloscypha variabilis</taxon>
    </lineage>
</organism>
<dbReference type="PANTHER" id="PTHR24148:SF73">
    <property type="entry name" value="HET DOMAIN PROTEIN (AFU_ORTHOLOGUE AFUA_8G01020)"/>
    <property type="match status" value="1"/>
</dbReference>
<keyword evidence="3" id="KW-1185">Reference proteome</keyword>
<dbReference type="Pfam" id="PF06985">
    <property type="entry name" value="HET"/>
    <property type="match status" value="1"/>
</dbReference>
<evidence type="ECO:0000313" key="2">
    <source>
        <dbReference type="EMBL" id="PMD42980.1"/>
    </source>
</evidence>
<dbReference type="EMBL" id="KZ613942">
    <property type="protein sequence ID" value="PMD42980.1"/>
    <property type="molecule type" value="Genomic_DNA"/>
</dbReference>
<proteinExistence type="predicted"/>
<feature type="non-terminal residue" evidence="2">
    <location>
        <position position="1"/>
    </location>
</feature>
<sequence>PKFEALSYCWGPDESYKSIEINGHLVPVRRNLWWALRHLRHGVYGMRRTLWIDALCINQNDVNERSAQVSIMGSIYSTASRVLVWIGEESEESQAAFGCMRCLFNSQDLENFHFLCQKPYWERLWIIQELCLASRL</sequence>
<dbReference type="STRING" id="1149755.A0A2J6RWT4"/>
<dbReference type="InterPro" id="IPR010730">
    <property type="entry name" value="HET"/>
</dbReference>
<feature type="domain" description="Heterokaryon incompatibility" evidence="1">
    <location>
        <begin position="3"/>
        <end position="129"/>
    </location>
</feature>
<gene>
    <name evidence="2" type="ORF">L207DRAFT_381462</name>
</gene>
<dbReference type="Proteomes" id="UP000235786">
    <property type="component" value="Unassembled WGS sequence"/>
</dbReference>
<dbReference type="OrthoDB" id="3598674at2759"/>
<name>A0A2J6RWT4_HYAVF</name>
<evidence type="ECO:0000259" key="1">
    <source>
        <dbReference type="Pfam" id="PF06985"/>
    </source>
</evidence>
<protein>
    <submittedName>
        <fullName evidence="2">Heterokaryon incompatibility</fullName>
    </submittedName>
</protein>
<accession>A0A2J6RWT4</accession>
<dbReference type="PANTHER" id="PTHR24148">
    <property type="entry name" value="ANKYRIN REPEAT DOMAIN-CONTAINING PROTEIN 39 HOMOLOG-RELATED"/>
    <property type="match status" value="1"/>
</dbReference>
<evidence type="ECO:0000313" key="3">
    <source>
        <dbReference type="Proteomes" id="UP000235786"/>
    </source>
</evidence>